<feature type="transmembrane region" description="Helical" evidence="7">
    <location>
        <begin position="16"/>
        <end position="38"/>
    </location>
</feature>
<feature type="transmembrane region" description="Helical" evidence="7">
    <location>
        <begin position="253"/>
        <end position="273"/>
    </location>
</feature>
<evidence type="ECO:0000259" key="8">
    <source>
        <dbReference type="Pfam" id="PF20684"/>
    </source>
</evidence>
<evidence type="ECO:0000256" key="4">
    <source>
        <dbReference type="ARBA" id="ARBA00023136"/>
    </source>
</evidence>
<keyword evidence="3 7" id="KW-1133">Transmembrane helix</keyword>
<dbReference type="EMBL" id="CAOQHR010000001">
    <property type="protein sequence ID" value="CAI6233839.1"/>
    <property type="molecule type" value="Genomic_DNA"/>
</dbReference>
<feature type="region of interest" description="Disordered" evidence="6">
    <location>
        <begin position="291"/>
        <end position="314"/>
    </location>
</feature>
<comment type="similarity">
    <text evidence="5">Belongs to the SAT4 family.</text>
</comment>
<gene>
    <name evidence="9" type="ORF">PDIGIT_LOCUS320</name>
</gene>
<evidence type="ECO:0000256" key="1">
    <source>
        <dbReference type="ARBA" id="ARBA00004141"/>
    </source>
</evidence>
<feature type="transmembrane region" description="Helical" evidence="7">
    <location>
        <begin position="213"/>
        <end position="233"/>
    </location>
</feature>
<comment type="subcellular location">
    <subcellularLocation>
        <location evidence="1">Membrane</location>
        <topology evidence="1">Multi-pass membrane protein</topology>
    </subcellularLocation>
</comment>
<protein>
    <recommendedName>
        <fullName evidence="8">Rhodopsin domain-containing protein</fullName>
    </recommendedName>
</protein>
<feature type="domain" description="Rhodopsin" evidence="8">
    <location>
        <begin position="35"/>
        <end position="277"/>
    </location>
</feature>
<feature type="transmembrane region" description="Helical" evidence="7">
    <location>
        <begin position="94"/>
        <end position="118"/>
    </location>
</feature>
<sequence length="375" mass="41053">MVVVSSEFPDYDRGPALAAVYIAGCAISFIFVATRLTARFSIAGVGIDDWCMLLTWVAFIPLTVLLSLMCLQGGTRHLIYLADDPQHLIYVSKLNWIAQPFAIFCLGTGKIAVAFLILRLLNRASVWRRWSLYVASVWTALNTIGMIVLTFAQCDDPAALWDTSLKDTTKCWDPKVQSSFSIYGAAVHVLIDFYLAVIPATLVWGLKTDLRKRLGLCALLGCGSITGICAAVKATKLTTLNARSDITWETFSLFLWTGIEIILLIVCGSIPALKPVYAICMGRRPGTYNRTAGSRGVSMHQSKKSQSRARLRDDSEERGIVMAGMVPNGTGGGAAVCSRISEDEMEMHMEFEKRKELGPHGIQITKTVAVETSQG</sequence>
<dbReference type="Proteomes" id="UP001152607">
    <property type="component" value="Unassembled WGS sequence"/>
</dbReference>
<feature type="transmembrane region" description="Helical" evidence="7">
    <location>
        <begin position="50"/>
        <end position="74"/>
    </location>
</feature>
<proteinExistence type="inferred from homology"/>
<dbReference type="OrthoDB" id="5331848at2759"/>
<dbReference type="PANTHER" id="PTHR33048">
    <property type="entry name" value="PTH11-LIKE INTEGRAL MEMBRANE PROTEIN (AFU_ORTHOLOGUE AFUA_5G11245)"/>
    <property type="match status" value="1"/>
</dbReference>
<dbReference type="GO" id="GO:0016020">
    <property type="term" value="C:membrane"/>
    <property type="evidence" value="ECO:0007669"/>
    <property type="project" value="UniProtKB-SubCell"/>
</dbReference>
<keyword evidence="4 7" id="KW-0472">Membrane</keyword>
<evidence type="ECO:0000313" key="10">
    <source>
        <dbReference type="Proteomes" id="UP001152607"/>
    </source>
</evidence>
<evidence type="ECO:0000256" key="2">
    <source>
        <dbReference type="ARBA" id="ARBA00022692"/>
    </source>
</evidence>
<comment type="caution">
    <text evidence="9">The sequence shown here is derived from an EMBL/GenBank/DDBJ whole genome shotgun (WGS) entry which is preliminary data.</text>
</comment>
<evidence type="ECO:0000256" key="3">
    <source>
        <dbReference type="ARBA" id="ARBA00022989"/>
    </source>
</evidence>
<reference evidence="9" key="1">
    <citation type="submission" date="2023-01" db="EMBL/GenBank/DDBJ databases">
        <authorList>
            <person name="Van Ghelder C."/>
            <person name="Rancurel C."/>
        </authorList>
    </citation>
    <scope>NUCLEOTIDE SEQUENCE</scope>
    <source>
        <strain evidence="9">CNCM I-4278</strain>
    </source>
</reference>
<feature type="transmembrane region" description="Helical" evidence="7">
    <location>
        <begin position="182"/>
        <end position="206"/>
    </location>
</feature>
<organism evidence="9 10">
    <name type="scientific">Periconia digitata</name>
    <dbReference type="NCBI Taxonomy" id="1303443"/>
    <lineage>
        <taxon>Eukaryota</taxon>
        <taxon>Fungi</taxon>
        <taxon>Dikarya</taxon>
        <taxon>Ascomycota</taxon>
        <taxon>Pezizomycotina</taxon>
        <taxon>Dothideomycetes</taxon>
        <taxon>Pleosporomycetidae</taxon>
        <taxon>Pleosporales</taxon>
        <taxon>Massarineae</taxon>
        <taxon>Periconiaceae</taxon>
        <taxon>Periconia</taxon>
    </lineage>
</organism>
<evidence type="ECO:0000256" key="6">
    <source>
        <dbReference type="SAM" id="MobiDB-lite"/>
    </source>
</evidence>
<dbReference type="InterPro" id="IPR052337">
    <property type="entry name" value="SAT4-like"/>
</dbReference>
<evidence type="ECO:0000256" key="5">
    <source>
        <dbReference type="ARBA" id="ARBA00038359"/>
    </source>
</evidence>
<keyword evidence="2 7" id="KW-0812">Transmembrane</keyword>
<accession>A0A9W4XD23</accession>
<keyword evidence="10" id="KW-1185">Reference proteome</keyword>
<dbReference type="AlphaFoldDB" id="A0A9W4XD23"/>
<dbReference type="InterPro" id="IPR049326">
    <property type="entry name" value="Rhodopsin_dom_fungi"/>
</dbReference>
<dbReference type="PANTHER" id="PTHR33048:SF146">
    <property type="entry name" value="INTEGRAL MEMBRANE PROTEIN"/>
    <property type="match status" value="1"/>
</dbReference>
<evidence type="ECO:0000256" key="7">
    <source>
        <dbReference type="SAM" id="Phobius"/>
    </source>
</evidence>
<name>A0A9W4XD23_9PLEO</name>
<feature type="transmembrane region" description="Helical" evidence="7">
    <location>
        <begin position="130"/>
        <end position="152"/>
    </location>
</feature>
<dbReference type="Pfam" id="PF20684">
    <property type="entry name" value="Fung_rhodopsin"/>
    <property type="match status" value="1"/>
</dbReference>
<evidence type="ECO:0000313" key="9">
    <source>
        <dbReference type="EMBL" id="CAI6233839.1"/>
    </source>
</evidence>